<gene>
    <name evidence="2" type="ORF">FIBSPDRAFT_579640</name>
</gene>
<dbReference type="AlphaFoldDB" id="A0A166UKA0"/>
<evidence type="ECO:0000256" key="1">
    <source>
        <dbReference type="SAM" id="MobiDB-lite"/>
    </source>
</evidence>
<evidence type="ECO:0000313" key="2">
    <source>
        <dbReference type="EMBL" id="KZP31774.1"/>
    </source>
</evidence>
<evidence type="ECO:0000313" key="3">
    <source>
        <dbReference type="Proteomes" id="UP000076532"/>
    </source>
</evidence>
<accession>A0A166UKA0</accession>
<dbReference type="Proteomes" id="UP000076532">
    <property type="component" value="Unassembled WGS sequence"/>
</dbReference>
<name>A0A166UKA0_9AGAM</name>
<proteinExistence type="predicted"/>
<dbReference type="EMBL" id="KV417488">
    <property type="protein sequence ID" value="KZP31774.1"/>
    <property type="molecule type" value="Genomic_DNA"/>
</dbReference>
<feature type="region of interest" description="Disordered" evidence="1">
    <location>
        <begin position="1"/>
        <end position="36"/>
    </location>
</feature>
<reference evidence="2 3" key="1">
    <citation type="journal article" date="2016" name="Mol. Biol. Evol.">
        <title>Comparative Genomics of Early-Diverging Mushroom-Forming Fungi Provides Insights into the Origins of Lignocellulose Decay Capabilities.</title>
        <authorList>
            <person name="Nagy L.G."/>
            <person name="Riley R."/>
            <person name="Tritt A."/>
            <person name="Adam C."/>
            <person name="Daum C."/>
            <person name="Floudas D."/>
            <person name="Sun H."/>
            <person name="Yadav J.S."/>
            <person name="Pangilinan J."/>
            <person name="Larsson K.H."/>
            <person name="Matsuura K."/>
            <person name="Barry K."/>
            <person name="Labutti K."/>
            <person name="Kuo R."/>
            <person name="Ohm R.A."/>
            <person name="Bhattacharya S.S."/>
            <person name="Shirouzu T."/>
            <person name="Yoshinaga Y."/>
            <person name="Martin F.M."/>
            <person name="Grigoriev I.V."/>
            <person name="Hibbett D.S."/>
        </authorList>
    </citation>
    <scope>NUCLEOTIDE SEQUENCE [LARGE SCALE GENOMIC DNA]</scope>
    <source>
        <strain evidence="2 3">CBS 109695</strain>
    </source>
</reference>
<sequence>MDRNLKRRRWNQETINQGPGGAVLPTSLSPNSPQRPPRDFSFEMPLFYAYIANNVDEETGHLLAVFASRTVADEWWRAVSTSTHAAFIKRAAPQFYTYDARRCNLGGLFYMPQFKPIANMFRGQMFLTQLNGKTGLSTTIIPPQEITDYVSGGWYHIRSTSDRGLYWHYDAVGNEIQVSDKEHTRFRIDICKGMPEGTIMVGSDQINLHVTSQLHVYAEQSGQLKARAGLPGDFSFRQLESGNFATSKDATVVFVDSPDSTLRLGSWELVQALSPAQNDITLESLDADNVRAS</sequence>
<organism evidence="2 3">
    <name type="scientific">Athelia psychrophila</name>
    <dbReference type="NCBI Taxonomy" id="1759441"/>
    <lineage>
        <taxon>Eukaryota</taxon>
        <taxon>Fungi</taxon>
        <taxon>Dikarya</taxon>
        <taxon>Basidiomycota</taxon>
        <taxon>Agaricomycotina</taxon>
        <taxon>Agaricomycetes</taxon>
        <taxon>Agaricomycetidae</taxon>
        <taxon>Atheliales</taxon>
        <taxon>Atheliaceae</taxon>
        <taxon>Athelia</taxon>
    </lineage>
</organism>
<keyword evidence="3" id="KW-1185">Reference proteome</keyword>
<protein>
    <submittedName>
        <fullName evidence="2">Uncharacterized protein</fullName>
    </submittedName>
</protein>
<dbReference type="OrthoDB" id="5364171at2759"/>